<evidence type="ECO:0000259" key="2">
    <source>
        <dbReference type="Pfam" id="PF07969"/>
    </source>
</evidence>
<dbReference type="InterPro" id="IPR013108">
    <property type="entry name" value="Amidohydro_3"/>
</dbReference>
<dbReference type="InterPro" id="IPR023100">
    <property type="entry name" value="D-aminoacylase_insert_dom_sf"/>
</dbReference>
<protein>
    <submittedName>
        <fullName evidence="3">D-aminoacylase</fullName>
        <ecNumber evidence="3">3.5.1.-</ecNumber>
    </submittedName>
</protein>
<dbReference type="GO" id="GO:0016787">
    <property type="term" value="F:hydrolase activity"/>
    <property type="evidence" value="ECO:0007669"/>
    <property type="project" value="UniProtKB-KW"/>
</dbReference>
<dbReference type="SUPFAM" id="SSF51556">
    <property type="entry name" value="Metallo-dependent hydrolases"/>
    <property type="match status" value="1"/>
</dbReference>
<feature type="chain" id="PRO_5045292941" evidence="1">
    <location>
        <begin position="21"/>
        <end position="569"/>
    </location>
</feature>
<dbReference type="PANTHER" id="PTHR11647:SF1">
    <property type="entry name" value="COLLAPSIN RESPONSE MEDIATOR PROTEIN"/>
    <property type="match status" value="1"/>
</dbReference>
<dbReference type="PROSITE" id="PS51257">
    <property type="entry name" value="PROKAR_LIPOPROTEIN"/>
    <property type="match status" value="1"/>
</dbReference>
<dbReference type="SUPFAM" id="SSF51338">
    <property type="entry name" value="Composite domain of metallo-dependent hydrolases"/>
    <property type="match status" value="1"/>
</dbReference>
<dbReference type="Gene3D" id="3.30.1490.130">
    <property type="entry name" value="D-aminoacylase. Domain 3"/>
    <property type="match status" value="1"/>
</dbReference>
<dbReference type="CDD" id="cd01297">
    <property type="entry name" value="D-aminoacylase"/>
    <property type="match status" value="1"/>
</dbReference>
<dbReference type="Gene3D" id="2.30.40.10">
    <property type="entry name" value="Urease, subunit C, domain 1"/>
    <property type="match status" value="1"/>
</dbReference>
<organism evidence="3 4">
    <name type="scientific">Hyalangium rubrum</name>
    <dbReference type="NCBI Taxonomy" id="3103134"/>
    <lineage>
        <taxon>Bacteria</taxon>
        <taxon>Pseudomonadati</taxon>
        <taxon>Myxococcota</taxon>
        <taxon>Myxococcia</taxon>
        <taxon>Myxococcales</taxon>
        <taxon>Cystobacterineae</taxon>
        <taxon>Archangiaceae</taxon>
        <taxon>Hyalangium</taxon>
    </lineage>
</organism>
<sequence>MRAIASTLLIASGLLFSACATTPSASGSQAAEYDVILRGGTVYDGSGGEPFVSDVAIRGDSLAAIGDLREARGRTEVDARGLAVAPGFINMLSWATESLLVDGRSQSDLRQGVTLEVFGEGSSMGPLNAAMKKEMIDEQGDLKFEVKWTTLGEYLEHLERRGISPNVASFVGATTVRIHEVGYADRAPSPEELERMRALVRQAMEEGALGVGSSLIYAPAAYAKTDELIALSKVAAGHGGMYITHLRSEGGRLLEALDEALTIGREAGLPVEIYHLKAAGRANWGKLDAAIARIEQARRDGLRVTTDMYPYTAAATGLDAAMPPWVQEGGQKAWEERLKDPAVRQRVVREMETPSTTWENFFLAAGSPENILLTGFKSEALKPLKGKTLAEVAKSRGKSPAETAIDLVIEDGSRISTVYFLMSEENVRRQLGLPWMSFCSDMASVAAEGVFLKSSIHPRAYGSFARVIGHYARDEKVLSLQEAIRRLTSLPAGNLRLERRGQLKVGHFADVVLFDAATVKDLATYDKPHQYATGVRHVFVNGVQVLRNGEHTGATPGRVVRGPAWKGAR</sequence>
<accession>A0ABU5GYL3</accession>
<evidence type="ECO:0000256" key="1">
    <source>
        <dbReference type="SAM" id="SignalP"/>
    </source>
</evidence>
<reference evidence="3 4" key="1">
    <citation type="submission" date="2023-12" db="EMBL/GenBank/DDBJ databases">
        <title>the genome sequence of Hyalangium sp. s54d21.</title>
        <authorList>
            <person name="Zhang X."/>
        </authorList>
    </citation>
    <scope>NUCLEOTIDE SEQUENCE [LARGE SCALE GENOMIC DNA]</scope>
    <source>
        <strain evidence="4">s54d21</strain>
    </source>
</reference>
<feature type="domain" description="Amidohydrolase 3" evidence="2">
    <location>
        <begin position="458"/>
        <end position="545"/>
    </location>
</feature>
<gene>
    <name evidence="3" type="ORF">SYV04_07780</name>
</gene>
<keyword evidence="3" id="KW-0378">Hydrolase</keyword>
<dbReference type="Pfam" id="PF07969">
    <property type="entry name" value="Amidohydro_3"/>
    <property type="match status" value="1"/>
</dbReference>
<evidence type="ECO:0000313" key="4">
    <source>
        <dbReference type="Proteomes" id="UP001291309"/>
    </source>
</evidence>
<dbReference type="EMBL" id="JAXIVS010000002">
    <property type="protein sequence ID" value="MDY7226279.1"/>
    <property type="molecule type" value="Genomic_DNA"/>
</dbReference>
<comment type="caution">
    <text evidence="3">The sequence shown here is derived from an EMBL/GenBank/DDBJ whole genome shotgun (WGS) entry which is preliminary data.</text>
</comment>
<evidence type="ECO:0000313" key="3">
    <source>
        <dbReference type="EMBL" id="MDY7226279.1"/>
    </source>
</evidence>
<feature type="signal peptide" evidence="1">
    <location>
        <begin position="1"/>
        <end position="20"/>
    </location>
</feature>
<dbReference type="PANTHER" id="PTHR11647">
    <property type="entry name" value="HYDRANTOINASE/DIHYDROPYRIMIDINASE FAMILY MEMBER"/>
    <property type="match status" value="1"/>
</dbReference>
<proteinExistence type="predicted"/>
<dbReference type="InterPro" id="IPR032466">
    <property type="entry name" value="Metal_Hydrolase"/>
</dbReference>
<dbReference type="RefSeq" id="WP_321545000.1">
    <property type="nucleotide sequence ID" value="NZ_JAXIVS010000002.1"/>
</dbReference>
<dbReference type="InterPro" id="IPR011059">
    <property type="entry name" value="Metal-dep_hydrolase_composite"/>
</dbReference>
<dbReference type="EC" id="3.5.1.-" evidence="3"/>
<keyword evidence="4" id="KW-1185">Reference proteome</keyword>
<dbReference type="InterPro" id="IPR050378">
    <property type="entry name" value="Metallo-dep_Hydrolases_sf"/>
</dbReference>
<name>A0ABU5GYL3_9BACT</name>
<dbReference type="Gene3D" id="3.20.20.140">
    <property type="entry name" value="Metal-dependent hydrolases"/>
    <property type="match status" value="1"/>
</dbReference>
<dbReference type="Proteomes" id="UP001291309">
    <property type="component" value="Unassembled WGS sequence"/>
</dbReference>
<keyword evidence="1" id="KW-0732">Signal</keyword>